<name>A0A388KIJ6_CHABU</name>
<gene>
    <name evidence="2" type="ORF">CBR_g4702</name>
</gene>
<feature type="region of interest" description="Disordered" evidence="1">
    <location>
        <begin position="134"/>
        <end position="170"/>
    </location>
</feature>
<feature type="compositionally biased region" description="Acidic residues" evidence="1">
    <location>
        <begin position="76"/>
        <end position="86"/>
    </location>
</feature>
<protein>
    <submittedName>
        <fullName evidence="2">Uncharacterized protein</fullName>
    </submittedName>
</protein>
<dbReference type="Proteomes" id="UP000265515">
    <property type="component" value="Unassembled WGS sequence"/>
</dbReference>
<evidence type="ECO:0000313" key="2">
    <source>
        <dbReference type="EMBL" id="GBG69875.1"/>
    </source>
</evidence>
<reference evidence="2 3" key="1">
    <citation type="journal article" date="2018" name="Cell">
        <title>The Chara Genome: Secondary Complexity and Implications for Plant Terrestrialization.</title>
        <authorList>
            <person name="Nishiyama T."/>
            <person name="Sakayama H."/>
            <person name="Vries J.D."/>
            <person name="Buschmann H."/>
            <person name="Saint-Marcoux D."/>
            <person name="Ullrich K.K."/>
            <person name="Haas F.B."/>
            <person name="Vanderstraeten L."/>
            <person name="Becker D."/>
            <person name="Lang D."/>
            <person name="Vosolsobe S."/>
            <person name="Rombauts S."/>
            <person name="Wilhelmsson P.K.I."/>
            <person name="Janitza P."/>
            <person name="Kern R."/>
            <person name="Heyl A."/>
            <person name="Rumpler F."/>
            <person name="Villalobos L.I.A.C."/>
            <person name="Clay J.M."/>
            <person name="Skokan R."/>
            <person name="Toyoda A."/>
            <person name="Suzuki Y."/>
            <person name="Kagoshima H."/>
            <person name="Schijlen E."/>
            <person name="Tajeshwar N."/>
            <person name="Catarino B."/>
            <person name="Hetherington A.J."/>
            <person name="Saltykova A."/>
            <person name="Bonnot C."/>
            <person name="Breuninger H."/>
            <person name="Symeonidi A."/>
            <person name="Radhakrishnan G.V."/>
            <person name="Van Nieuwerburgh F."/>
            <person name="Deforce D."/>
            <person name="Chang C."/>
            <person name="Karol K.G."/>
            <person name="Hedrich R."/>
            <person name="Ulvskov P."/>
            <person name="Glockner G."/>
            <person name="Delwiche C.F."/>
            <person name="Petrasek J."/>
            <person name="Van de Peer Y."/>
            <person name="Friml J."/>
            <person name="Beilby M."/>
            <person name="Dolan L."/>
            <person name="Kohara Y."/>
            <person name="Sugano S."/>
            <person name="Fujiyama A."/>
            <person name="Delaux P.-M."/>
            <person name="Quint M."/>
            <person name="TheiBen G."/>
            <person name="Hagemann M."/>
            <person name="Harholt J."/>
            <person name="Dunand C."/>
            <person name="Zachgo S."/>
            <person name="Langdale J."/>
            <person name="Maumus F."/>
            <person name="Straeten D.V.D."/>
            <person name="Gould S.B."/>
            <person name="Rensing S.A."/>
        </authorList>
    </citation>
    <scope>NUCLEOTIDE SEQUENCE [LARGE SCALE GENOMIC DNA]</scope>
    <source>
        <strain evidence="2 3">S276</strain>
    </source>
</reference>
<dbReference type="AlphaFoldDB" id="A0A388KIJ6"/>
<feature type="compositionally biased region" description="Basic and acidic residues" evidence="1">
    <location>
        <begin position="25"/>
        <end position="35"/>
    </location>
</feature>
<feature type="compositionally biased region" description="Basic and acidic residues" evidence="1">
    <location>
        <begin position="50"/>
        <end position="75"/>
    </location>
</feature>
<keyword evidence="3" id="KW-1185">Reference proteome</keyword>
<organism evidence="2 3">
    <name type="scientific">Chara braunii</name>
    <name type="common">Braun's stonewort</name>
    <dbReference type="NCBI Taxonomy" id="69332"/>
    <lineage>
        <taxon>Eukaryota</taxon>
        <taxon>Viridiplantae</taxon>
        <taxon>Streptophyta</taxon>
        <taxon>Charophyceae</taxon>
        <taxon>Charales</taxon>
        <taxon>Characeae</taxon>
        <taxon>Chara</taxon>
    </lineage>
</organism>
<feature type="compositionally biased region" description="Basic and acidic residues" evidence="1">
    <location>
        <begin position="150"/>
        <end position="161"/>
    </location>
</feature>
<proteinExistence type="predicted"/>
<dbReference type="EMBL" id="BFEA01000121">
    <property type="protein sequence ID" value="GBG69875.1"/>
    <property type="molecule type" value="Genomic_DNA"/>
</dbReference>
<evidence type="ECO:0000313" key="3">
    <source>
        <dbReference type="Proteomes" id="UP000265515"/>
    </source>
</evidence>
<comment type="caution">
    <text evidence="2">The sequence shown here is derived from an EMBL/GenBank/DDBJ whole genome shotgun (WGS) entry which is preliminary data.</text>
</comment>
<dbReference type="Gramene" id="GBG69875">
    <property type="protein sequence ID" value="GBG69875"/>
    <property type="gene ID" value="CBR_g4702"/>
</dbReference>
<feature type="compositionally biased region" description="Polar residues" evidence="1">
    <location>
        <begin position="93"/>
        <end position="103"/>
    </location>
</feature>
<accession>A0A388KIJ6</accession>
<feature type="region of interest" description="Disordered" evidence="1">
    <location>
        <begin position="1"/>
        <end position="108"/>
    </location>
</feature>
<sequence length="170" mass="19819">MVDARSGKRTTPYTKAQEEQAAAVLKERREKEAKKKLTRQAKKLALQEEQAVKRKKLEEEMERLKTEEEERMKVVDEEEIEEEEKEEPLFRRSTGQRGESSGTKNEDAWMEKKISEWVANLSMGEEEEAMLYVPPEEKEIRNQGVGSRKRPFETSDYRGGEEVTVEIASH</sequence>
<evidence type="ECO:0000256" key="1">
    <source>
        <dbReference type="SAM" id="MobiDB-lite"/>
    </source>
</evidence>